<feature type="region of interest" description="Disordered" evidence="1">
    <location>
        <begin position="75"/>
        <end position="100"/>
    </location>
</feature>
<feature type="compositionally biased region" description="Low complexity" evidence="1">
    <location>
        <begin position="77"/>
        <end position="89"/>
    </location>
</feature>
<protein>
    <recommendedName>
        <fullName evidence="4">Helix-turn-helix domain-containing protein</fullName>
    </recommendedName>
</protein>
<evidence type="ECO:0000313" key="3">
    <source>
        <dbReference type="Proteomes" id="UP000037029"/>
    </source>
</evidence>
<organism evidence="2 3">
    <name type="scientific">Sphingobium yanoikuyae</name>
    <name type="common">Sphingomonas yanoikuyae</name>
    <dbReference type="NCBI Taxonomy" id="13690"/>
    <lineage>
        <taxon>Bacteria</taxon>
        <taxon>Pseudomonadati</taxon>
        <taxon>Pseudomonadota</taxon>
        <taxon>Alphaproteobacteria</taxon>
        <taxon>Sphingomonadales</taxon>
        <taxon>Sphingomonadaceae</taxon>
        <taxon>Sphingobium</taxon>
    </lineage>
</organism>
<gene>
    <name evidence="2" type="ORF">BV87_19680</name>
</gene>
<evidence type="ECO:0000313" key="2">
    <source>
        <dbReference type="EMBL" id="ATP20377.1"/>
    </source>
</evidence>
<evidence type="ECO:0008006" key="4">
    <source>
        <dbReference type="Google" id="ProtNLM"/>
    </source>
</evidence>
<dbReference type="RefSeq" id="WP_048939047.1">
    <property type="nucleotide sequence ID" value="NZ_CP020925.1"/>
</dbReference>
<evidence type="ECO:0000256" key="1">
    <source>
        <dbReference type="SAM" id="MobiDB-lite"/>
    </source>
</evidence>
<reference evidence="2 3" key="1">
    <citation type="submission" date="2017-04" db="EMBL/GenBank/DDBJ databases">
        <title>Characterization, genome and methylation analysis of a phthalic acid esters degrading strain Sphingobium yanoikuyae SHJ.</title>
        <authorList>
            <person name="Feng L."/>
        </authorList>
    </citation>
    <scope>NUCLEOTIDE SEQUENCE [LARGE SCALE GENOMIC DNA]</scope>
    <source>
        <strain evidence="2 3">SHJ</strain>
    </source>
</reference>
<sequence>MIVTDRQVTSWLETAVQGDVLPYARATSLPHGSRVAERLRDLAACGIVVLYRQRRLHGGGDENFHYYARRTGNQFPRAGGSQAGGRAASPLPATKPQDKRMGVRTSVALEIVPQVRALLAEGEPRNAAAIARKLGLYSPTPVHKALQRLAA</sequence>
<dbReference type="AlphaFoldDB" id="A0A0J9CXL7"/>
<name>A0A0J9CXL7_SPHYA</name>
<proteinExistence type="predicted"/>
<dbReference type="EMBL" id="CP020925">
    <property type="protein sequence ID" value="ATP20377.1"/>
    <property type="molecule type" value="Genomic_DNA"/>
</dbReference>
<dbReference type="Proteomes" id="UP000037029">
    <property type="component" value="Chromosome"/>
</dbReference>
<accession>A0A0J9CXL7</accession>